<reference evidence="1 2" key="1">
    <citation type="submission" date="2023-11" db="EMBL/GenBank/DDBJ databases">
        <title>First isolation, identification, and characterization of non-pathogenic Epilithonimonas ginsengisoli isolated from diseased farmed rainbow trout (Oncorhynchus mykiss) in Chile.</title>
        <authorList>
            <person name="Miranda C.D."/>
            <person name="Irgang R."/>
            <person name="Concha C."/>
            <person name="Rojas R."/>
            <person name="Avendano R."/>
        </authorList>
    </citation>
    <scope>NUCLEOTIDE SEQUENCE [LARGE SCALE GENOMIC DNA]</scope>
    <source>
        <strain evidence="1 2">FP99</strain>
    </source>
</reference>
<accession>A0ABU4JJR0</accession>
<gene>
    <name evidence="1" type="ORF">NG800_013450</name>
</gene>
<dbReference type="EMBL" id="JAMXLT020000024">
    <property type="protein sequence ID" value="MDW8549925.1"/>
    <property type="molecule type" value="Genomic_DNA"/>
</dbReference>
<keyword evidence="2" id="KW-1185">Reference proteome</keyword>
<protein>
    <recommendedName>
        <fullName evidence="3">DUF4919 domain-containing protein</fullName>
    </recommendedName>
</protein>
<evidence type="ECO:0008006" key="3">
    <source>
        <dbReference type="Google" id="ProtNLM"/>
    </source>
</evidence>
<name>A0ABU4JJR0_9FLAO</name>
<comment type="caution">
    <text evidence="1">The sequence shown here is derived from an EMBL/GenBank/DDBJ whole genome shotgun (WGS) entry which is preliminary data.</text>
</comment>
<evidence type="ECO:0000313" key="1">
    <source>
        <dbReference type="EMBL" id="MDW8549925.1"/>
    </source>
</evidence>
<dbReference type="Proteomes" id="UP001204439">
    <property type="component" value="Unassembled WGS sequence"/>
</dbReference>
<evidence type="ECO:0000313" key="2">
    <source>
        <dbReference type="Proteomes" id="UP001204439"/>
    </source>
</evidence>
<sequence length="237" mass="27598">MKPIFLVLLYPFLIFGQTQNDQCKIPINDLDLKMNVNTFFIDKIIKDDNTQYNTEYGSTLSATEAFKKYKQTQKVAKTNLTEADLDKKHLLEGDEKINIAQLYSIVRYVEDDRLVCYQNIWFPTFKVLSTMDDKFVALIAENRKVAEEDFKVLIGNLEKTNKLSKTDSQNFETYSFDFKTYELKFKKAKTSYRSESSIQLAGEDKDKPKKTVDLELIILSKSASDKHLNWLNKNYGK</sequence>
<proteinExistence type="predicted"/>
<organism evidence="1 2">
    <name type="scientific">Epilithonimonas ginsengisoli</name>
    <dbReference type="NCBI Taxonomy" id="1245592"/>
    <lineage>
        <taxon>Bacteria</taxon>
        <taxon>Pseudomonadati</taxon>
        <taxon>Bacteroidota</taxon>
        <taxon>Flavobacteriia</taxon>
        <taxon>Flavobacteriales</taxon>
        <taxon>Weeksellaceae</taxon>
        <taxon>Chryseobacterium group</taxon>
        <taxon>Epilithonimonas</taxon>
    </lineage>
</organism>
<dbReference type="RefSeq" id="WP_063968234.1">
    <property type="nucleotide sequence ID" value="NZ_JAMXLT020000024.1"/>
</dbReference>